<dbReference type="EMBL" id="MU167218">
    <property type="protein sequence ID" value="KAG0150544.1"/>
    <property type="molecule type" value="Genomic_DNA"/>
</dbReference>
<dbReference type="GO" id="GO:0090173">
    <property type="term" value="P:regulation of synaptonemal complex assembly"/>
    <property type="evidence" value="ECO:0007669"/>
    <property type="project" value="InterPro"/>
</dbReference>
<reference evidence="1" key="1">
    <citation type="submission" date="2013-11" db="EMBL/GenBank/DDBJ databases">
        <title>Genome sequence of the fusiform rust pathogen reveals effectors for host alternation and coevolution with pine.</title>
        <authorList>
            <consortium name="DOE Joint Genome Institute"/>
            <person name="Smith K."/>
            <person name="Pendleton A."/>
            <person name="Kubisiak T."/>
            <person name="Anderson C."/>
            <person name="Salamov A."/>
            <person name="Aerts A."/>
            <person name="Riley R."/>
            <person name="Clum A."/>
            <person name="Lindquist E."/>
            <person name="Ence D."/>
            <person name="Campbell M."/>
            <person name="Kronenberg Z."/>
            <person name="Feau N."/>
            <person name="Dhillon B."/>
            <person name="Hamelin R."/>
            <person name="Burleigh J."/>
            <person name="Smith J."/>
            <person name="Yandell M."/>
            <person name="Nelson C."/>
            <person name="Grigoriev I."/>
            <person name="Davis J."/>
        </authorList>
    </citation>
    <scope>NUCLEOTIDE SEQUENCE</scope>
    <source>
        <strain evidence="1">G11</strain>
    </source>
</reference>
<evidence type="ECO:0000313" key="2">
    <source>
        <dbReference type="Proteomes" id="UP000886653"/>
    </source>
</evidence>
<dbReference type="PANTHER" id="PTHR40375:SF2">
    <property type="entry name" value="SPORULATION-SPECIFIC PROTEIN 22"/>
    <property type="match status" value="1"/>
</dbReference>
<protein>
    <recommendedName>
        <fullName evidence="3">Protein ZIP4 homolog</fullName>
    </recommendedName>
</protein>
<organism evidence="1 2">
    <name type="scientific">Cronartium quercuum f. sp. fusiforme G11</name>
    <dbReference type="NCBI Taxonomy" id="708437"/>
    <lineage>
        <taxon>Eukaryota</taxon>
        <taxon>Fungi</taxon>
        <taxon>Dikarya</taxon>
        <taxon>Basidiomycota</taxon>
        <taxon>Pucciniomycotina</taxon>
        <taxon>Pucciniomycetes</taxon>
        <taxon>Pucciniales</taxon>
        <taxon>Coleosporiaceae</taxon>
        <taxon>Cronartium</taxon>
    </lineage>
</organism>
<dbReference type="InterPro" id="IPR039057">
    <property type="entry name" value="Spo22/ZIP4"/>
</dbReference>
<gene>
    <name evidence="1" type="ORF">CROQUDRAFT_104220</name>
</gene>
<proteinExistence type="predicted"/>
<dbReference type="Proteomes" id="UP000886653">
    <property type="component" value="Unassembled WGS sequence"/>
</dbReference>
<name>A0A9P6NUP8_9BASI</name>
<dbReference type="OrthoDB" id="65716at2759"/>
<sequence length="1092" mass="123277">MKNNRKSILSQKLRDCHSRVFNLLESSRDRLLSFSPSNAPAGAQTCPGAVAVLSDISSLISTTNELTNLLIRVRTPALLAAAKTQHGDLSLPDELQTLTEWENELDRRGVEFWNHSSILKRRQNESNLDLPKPDRDDPKSVYYRALDLLNHESLSSQTSKKRKRRPEANDCEKVYAAMRHLASVLIQAGTPVVVSDPSVSLRLMNVTTKTAKALLLSLDLEGAMRNIEIASECEEKLAEEPPQPTTTRGGLDLNRTLTAYYAAKADYSWASGNATAAMFNLRQALERSSSSKSSRDFQESINLISKLYAFGYLMLRSASALASDAVSQVSKKQLNLQASQWLTFALETLDSVLLKQSRTPAHPLEGDSQNALKLKIIKSLAFAFLEAAQAESDSESEILRQKGERAFDEALKLQPDQDLWLLKVRRLAKRNSYGADLKSAILSVLKTEPFDDSLIQSLYSVACKVTNENYRMEIYAAIFKACVGKRAQSEQILGGPSLYAIISFAGAAKSHQFINQISDGNSHVFSDWTASQRMEFLQEIVGSIRLDNSDFQLSPESAFVTQSLMWTFGTNSYSKEDYSTAARWFTLATHSMFRVTYDLTFPKLTRKAALSYINYGDNESARKALNSLSSEARNTTPCKFLEFLIEAALGNEKLAIGCIQEMMRTNDFTPQPLLYAAQYADQKGLQDVRLFIFQILLQIILGESTSRMALEGVNPVILLRCILQADVTRIETPTEKTLQHAETAYEHFSIAHKLMNRAFQNDEETQVDIKDATWMWKTAFNLCFYHSTTWPTPLTLRFFELTSNLIHLTRKIPTTIGDSRDLINHELHCRFAFLAGKVNETLDMELEEPHSDTKTVGSSDLSGEILLVGKLCEEVEDATMDAAPSEKLHVIRTCLCVWEFEAYRKDQDWNAIEQLLRRFEEFAGSKDYITSSVLETIADVTVHDPIIPLELVCQVLKTVLSICEKDRPIPIELHCRWLRLLIEVELSRSNDESSLQYCQSALILMQTHLDAYPADEANWMLSKSWDQSIELYHIRSVNNAIAWCEMAMKWAKVVTGGRSHEEMIFQPPPRLVLDIKRQPIKMVWGKIEEKSH</sequence>
<evidence type="ECO:0008006" key="3">
    <source>
        <dbReference type="Google" id="ProtNLM"/>
    </source>
</evidence>
<dbReference type="PANTHER" id="PTHR40375">
    <property type="entry name" value="SPORULATION-SPECIFIC PROTEIN 22"/>
    <property type="match status" value="1"/>
</dbReference>
<dbReference type="AlphaFoldDB" id="A0A9P6NUP8"/>
<accession>A0A9P6NUP8</accession>
<evidence type="ECO:0000313" key="1">
    <source>
        <dbReference type="EMBL" id="KAG0150544.1"/>
    </source>
</evidence>
<keyword evidence="2" id="KW-1185">Reference proteome</keyword>
<comment type="caution">
    <text evidence="1">The sequence shown here is derived from an EMBL/GenBank/DDBJ whole genome shotgun (WGS) entry which is preliminary data.</text>
</comment>